<dbReference type="PANTHER" id="PTHR46063:SF1">
    <property type="entry name" value="KELCH DOMAIN-CONTAINING PROTEIN 4"/>
    <property type="match status" value="1"/>
</dbReference>
<evidence type="ECO:0000313" key="3">
    <source>
        <dbReference type="Proteomes" id="UP000594454"/>
    </source>
</evidence>
<dbReference type="OMA" id="PSPRVGC"/>
<feature type="compositionally biased region" description="Basic residues" evidence="1">
    <location>
        <begin position="1"/>
        <end position="11"/>
    </location>
</feature>
<dbReference type="AlphaFoldDB" id="A0A7R8ULH5"/>
<feature type="region of interest" description="Disordered" evidence="1">
    <location>
        <begin position="1"/>
        <end position="23"/>
    </location>
</feature>
<keyword evidence="3" id="KW-1185">Reference proteome</keyword>
<gene>
    <name evidence="2" type="ORF">HERILL_LOCUS6050</name>
</gene>
<dbReference type="OrthoDB" id="4447at2759"/>
<feature type="compositionally biased region" description="Basic and acidic residues" evidence="1">
    <location>
        <begin position="12"/>
        <end position="23"/>
    </location>
</feature>
<accession>A0A7R8ULH5</accession>
<organism evidence="2 3">
    <name type="scientific">Hermetia illucens</name>
    <name type="common">Black soldier fly</name>
    <dbReference type="NCBI Taxonomy" id="343691"/>
    <lineage>
        <taxon>Eukaryota</taxon>
        <taxon>Metazoa</taxon>
        <taxon>Ecdysozoa</taxon>
        <taxon>Arthropoda</taxon>
        <taxon>Hexapoda</taxon>
        <taxon>Insecta</taxon>
        <taxon>Pterygota</taxon>
        <taxon>Neoptera</taxon>
        <taxon>Endopterygota</taxon>
        <taxon>Diptera</taxon>
        <taxon>Brachycera</taxon>
        <taxon>Stratiomyomorpha</taxon>
        <taxon>Stratiomyidae</taxon>
        <taxon>Hermetiinae</taxon>
        <taxon>Hermetia</taxon>
    </lineage>
</organism>
<dbReference type="Gene3D" id="2.120.10.80">
    <property type="entry name" value="Kelch-type beta propeller"/>
    <property type="match status" value="2"/>
</dbReference>
<dbReference type="FunCoup" id="A0A7R8ULH5">
    <property type="interactions" value="1461"/>
</dbReference>
<dbReference type="InParanoid" id="A0A7R8ULH5"/>
<evidence type="ECO:0008006" key="4">
    <source>
        <dbReference type="Google" id="ProtNLM"/>
    </source>
</evidence>
<dbReference type="InterPro" id="IPR052588">
    <property type="entry name" value="Kelch_domain_protein"/>
</dbReference>
<dbReference type="SUPFAM" id="SSF117281">
    <property type="entry name" value="Kelch motif"/>
    <property type="match status" value="1"/>
</dbReference>
<sequence length="510" mass="55963">MGKKDKNKKKGKGAEKTQMKTDKKLAAKQKKLLAKLGEADIQEVVAKLEAEEQRLKEVTETVCPPPSARSSFSFCAHPEKEELILFGGEFFNGQKVCVYNDLYFYNIPKNEWKLVKSPSGPAPRSGHQMVTVAADGGQLWLFGGEYASPSQAQFYHFKDLWVFRLNTKKWEKVNAPNGPSARSGHRMVAAKKKLFIFGGFHDNNTSYQYFNDVHVFSLESYEWLKIEIAGAIPPAPRSGSCIAAAPDGRILIWSGYTKSKVNKEVDRGITHADMFALTPDKSNPATKFKWVSVKPGGYRPHPRSGIAFTTAPNGKTYCFGGVMDIDEDEENISGQFGNDLYYLDLSSTTFRLVEVVKKAGKSSKAGDGSQEVEMAEDAPVAASTTVTTDGIFTVTVGGSSSNASNKGKIASLFDKLKPKPGPHPRMNAGMTICKGTLYLYGGIYEEDKKQSTLGDFYALDLHKLDEWKALISDTSRSHEWIDSGSEGSDSSGSENSDSSDDSSDSEMDTD</sequence>
<proteinExistence type="predicted"/>
<evidence type="ECO:0000256" key="1">
    <source>
        <dbReference type="SAM" id="MobiDB-lite"/>
    </source>
</evidence>
<name>A0A7R8ULH5_HERIL</name>
<dbReference type="InterPro" id="IPR015915">
    <property type="entry name" value="Kelch-typ_b-propeller"/>
</dbReference>
<reference evidence="2 3" key="1">
    <citation type="submission" date="2020-11" db="EMBL/GenBank/DDBJ databases">
        <authorList>
            <person name="Wallbank WR R."/>
            <person name="Pardo Diaz C."/>
            <person name="Kozak K."/>
            <person name="Martin S."/>
            <person name="Jiggins C."/>
            <person name="Moest M."/>
            <person name="Warren A I."/>
            <person name="Generalovic N T."/>
            <person name="Byers J.R.P. K."/>
            <person name="Montejo-Kovacevich G."/>
            <person name="Yen C E."/>
        </authorList>
    </citation>
    <scope>NUCLEOTIDE SEQUENCE [LARGE SCALE GENOMIC DNA]</scope>
</reference>
<feature type="compositionally biased region" description="Low complexity" evidence="1">
    <location>
        <begin position="482"/>
        <end position="496"/>
    </location>
</feature>
<dbReference type="PANTHER" id="PTHR46063">
    <property type="entry name" value="KELCH DOMAIN-CONTAINING PROTEIN"/>
    <property type="match status" value="1"/>
</dbReference>
<feature type="compositionally biased region" description="Acidic residues" evidence="1">
    <location>
        <begin position="497"/>
        <end position="510"/>
    </location>
</feature>
<dbReference type="Proteomes" id="UP000594454">
    <property type="component" value="Chromosome 2"/>
</dbReference>
<evidence type="ECO:0000313" key="2">
    <source>
        <dbReference type="EMBL" id="CAD7083066.1"/>
    </source>
</evidence>
<dbReference type="EMBL" id="LR899010">
    <property type="protein sequence ID" value="CAD7083066.1"/>
    <property type="molecule type" value="Genomic_DNA"/>
</dbReference>
<dbReference type="Pfam" id="PF13415">
    <property type="entry name" value="Beta-prop_FBX42"/>
    <property type="match status" value="1"/>
</dbReference>
<feature type="region of interest" description="Disordered" evidence="1">
    <location>
        <begin position="474"/>
        <end position="510"/>
    </location>
</feature>
<protein>
    <recommendedName>
        <fullName evidence="4">Kelch domain-containing protein 4</fullName>
    </recommendedName>
</protein>